<dbReference type="EMBL" id="JAOQBH010000032">
    <property type="protein sequence ID" value="KAJ4112137.1"/>
    <property type="molecule type" value="Genomic_DNA"/>
</dbReference>
<organism evidence="1 2">
    <name type="scientific">Fusarium equiseti</name>
    <name type="common">Fusarium scirpi</name>
    <dbReference type="NCBI Taxonomy" id="61235"/>
    <lineage>
        <taxon>Eukaryota</taxon>
        <taxon>Fungi</taxon>
        <taxon>Dikarya</taxon>
        <taxon>Ascomycota</taxon>
        <taxon>Pezizomycotina</taxon>
        <taxon>Sordariomycetes</taxon>
        <taxon>Hypocreomycetidae</taxon>
        <taxon>Hypocreales</taxon>
        <taxon>Nectriaceae</taxon>
        <taxon>Fusarium</taxon>
        <taxon>Fusarium incarnatum-equiseti species complex</taxon>
    </lineage>
</organism>
<evidence type="ECO:0000313" key="2">
    <source>
        <dbReference type="Proteomes" id="UP001152024"/>
    </source>
</evidence>
<reference evidence="1" key="1">
    <citation type="submission" date="2022-09" db="EMBL/GenBank/DDBJ databases">
        <title>Fusarium specimens isolated from Avocado Roots.</title>
        <authorList>
            <person name="Stajich J."/>
            <person name="Roper C."/>
            <person name="Heimlech-Rivalta G."/>
        </authorList>
    </citation>
    <scope>NUCLEOTIDE SEQUENCE</scope>
    <source>
        <strain evidence="1">CF00095</strain>
    </source>
</reference>
<keyword evidence="2" id="KW-1185">Reference proteome</keyword>
<comment type="caution">
    <text evidence="1">The sequence shown here is derived from an EMBL/GenBank/DDBJ whole genome shotgun (WGS) entry which is preliminary data.</text>
</comment>
<gene>
    <name evidence="1" type="ORF">NW768_011716</name>
</gene>
<evidence type="ECO:0000313" key="1">
    <source>
        <dbReference type="EMBL" id="KAJ4112137.1"/>
    </source>
</evidence>
<accession>A0ABQ8QX75</accession>
<proteinExistence type="predicted"/>
<dbReference type="InterPro" id="IPR036691">
    <property type="entry name" value="Endo/exonu/phosph_ase_sf"/>
</dbReference>
<name>A0ABQ8QX75_FUSEQ</name>
<dbReference type="Gene3D" id="3.60.10.10">
    <property type="entry name" value="Endonuclease/exonuclease/phosphatase"/>
    <property type="match status" value="1"/>
</dbReference>
<sequence length="385" mass="43132">MNFMRSYNIPPDSSLVNEVIASKLARRGDTRDVDDISDTEFNELYLEEFSDDMFKDESESQFLAPRTYDPQSSSWIPHKNNDGVYKLGDILKNWESPPSASHLQTIRATAAIARLQTIFGQDPRSLVVMLLEISPESLDSIMKDDWAKENFILSDTEVPSTDDGYSDEKADHFTLMMISRNLPISNCFRETCLETDGKTLVVDIPVSMSEDRGPESSEQSLRLCTTHLGRDHEDRQYELISVSDLLAGFSSHGQYVLGGLVGGNLAPLTKSEKKMHRNPDIDLKDVWEHEAAQVPAAFTRSGSDVYARLGGQKGHTWGYHSDKKRIGRRLDTFLYTDSIETVALEECQHTSGKLGRFGMKLQAKAGSDDIWVSEHFGIAVGIKVV</sequence>
<protein>
    <submittedName>
        <fullName evidence="1">Uncharacterized protein</fullName>
    </submittedName>
</protein>
<dbReference type="Proteomes" id="UP001152024">
    <property type="component" value="Unassembled WGS sequence"/>
</dbReference>